<dbReference type="EMBL" id="MU864675">
    <property type="protein sequence ID" value="KAK4182351.1"/>
    <property type="molecule type" value="Genomic_DNA"/>
</dbReference>
<dbReference type="Proteomes" id="UP001302126">
    <property type="component" value="Unassembled WGS sequence"/>
</dbReference>
<accession>A0AAN6WIA4</accession>
<name>A0AAN6WIA4_9PEZI</name>
<evidence type="ECO:0000256" key="1">
    <source>
        <dbReference type="SAM" id="MobiDB-lite"/>
    </source>
</evidence>
<feature type="region of interest" description="Disordered" evidence="1">
    <location>
        <begin position="19"/>
        <end position="131"/>
    </location>
</feature>
<proteinExistence type="predicted"/>
<gene>
    <name evidence="2" type="ORF">QBC35DRAFT_365494</name>
</gene>
<sequence length="131" mass="14781">DEAERLDTWAVEYDDILRNNPAMERKGREPRASPYKPQTWKGFNRSPIQPRSCCQEPDANVRRPGDSDEDPPSPTPGPSRLGRKMVPSTRKSSGGDGGNREQRQDKQQERDQATKIEKRDAGRQRPALAVA</sequence>
<comment type="caution">
    <text evidence="2">The sequence shown here is derived from an EMBL/GenBank/DDBJ whole genome shotgun (WGS) entry which is preliminary data.</text>
</comment>
<feature type="non-terminal residue" evidence="2">
    <location>
        <position position="1"/>
    </location>
</feature>
<evidence type="ECO:0000313" key="2">
    <source>
        <dbReference type="EMBL" id="KAK4182351.1"/>
    </source>
</evidence>
<protein>
    <submittedName>
        <fullName evidence="2">Uncharacterized protein</fullName>
    </submittedName>
</protein>
<evidence type="ECO:0000313" key="3">
    <source>
        <dbReference type="Proteomes" id="UP001302126"/>
    </source>
</evidence>
<reference evidence="2" key="1">
    <citation type="journal article" date="2023" name="Mol. Phylogenet. Evol.">
        <title>Genome-scale phylogeny and comparative genomics of the fungal order Sordariales.</title>
        <authorList>
            <person name="Hensen N."/>
            <person name="Bonometti L."/>
            <person name="Westerberg I."/>
            <person name="Brannstrom I.O."/>
            <person name="Guillou S."/>
            <person name="Cros-Aarteil S."/>
            <person name="Calhoun S."/>
            <person name="Haridas S."/>
            <person name="Kuo A."/>
            <person name="Mondo S."/>
            <person name="Pangilinan J."/>
            <person name="Riley R."/>
            <person name="LaButti K."/>
            <person name="Andreopoulos B."/>
            <person name="Lipzen A."/>
            <person name="Chen C."/>
            <person name="Yan M."/>
            <person name="Daum C."/>
            <person name="Ng V."/>
            <person name="Clum A."/>
            <person name="Steindorff A."/>
            <person name="Ohm R.A."/>
            <person name="Martin F."/>
            <person name="Silar P."/>
            <person name="Natvig D.O."/>
            <person name="Lalanne C."/>
            <person name="Gautier V."/>
            <person name="Ament-Velasquez S.L."/>
            <person name="Kruys A."/>
            <person name="Hutchinson M.I."/>
            <person name="Powell A.J."/>
            <person name="Barry K."/>
            <person name="Miller A.N."/>
            <person name="Grigoriev I.V."/>
            <person name="Debuchy R."/>
            <person name="Gladieux P."/>
            <person name="Hiltunen Thoren M."/>
            <person name="Johannesson H."/>
        </authorList>
    </citation>
    <scope>NUCLEOTIDE SEQUENCE</scope>
    <source>
        <strain evidence="2">PSN309</strain>
    </source>
</reference>
<dbReference type="AlphaFoldDB" id="A0AAN6WIA4"/>
<feature type="non-terminal residue" evidence="2">
    <location>
        <position position="131"/>
    </location>
</feature>
<feature type="compositionally biased region" description="Basic and acidic residues" evidence="1">
    <location>
        <begin position="98"/>
        <end position="123"/>
    </location>
</feature>
<keyword evidence="3" id="KW-1185">Reference proteome</keyword>
<organism evidence="2 3">
    <name type="scientific">Podospora australis</name>
    <dbReference type="NCBI Taxonomy" id="1536484"/>
    <lineage>
        <taxon>Eukaryota</taxon>
        <taxon>Fungi</taxon>
        <taxon>Dikarya</taxon>
        <taxon>Ascomycota</taxon>
        <taxon>Pezizomycotina</taxon>
        <taxon>Sordariomycetes</taxon>
        <taxon>Sordariomycetidae</taxon>
        <taxon>Sordariales</taxon>
        <taxon>Podosporaceae</taxon>
        <taxon>Podospora</taxon>
    </lineage>
</organism>
<reference evidence="2" key="2">
    <citation type="submission" date="2023-05" db="EMBL/GenBank/DDBJ databases">
        <authorList>
            <consortium name="Lawrence Berkeley National Laboratory"/>
            <person name="Steindorff A."/>
            <person name="Hensen N."/>
            <person name="Bonometti L."/>
            <person name="Westerberg I."/>
            <person name="Brannstrom I.O."/>
            <person name="Guillou S."/>
            <person name="Cros-Aarteil S."/>
            <person name="Calhoun S."/>
            <person name="Haridas S."/>
            <person name="Kuo A."/>
            <person name="Mondo S."/>
            <person name="Pangilinan J."/>
            <person name="Riley R."/>
            <person name="Labutti K."/>
            <person name="Andreopoulos B."/>
            <person name="Lipzen A."/>
            <person name="Chen C."/>
            <person name="Yanf M."/>
            <person name="Daum C."/>
            <person name="Ng V."/>
            <person name="Clum A."/>
            <person name="Ohm R."/>
            <person name="Martin F."/>
            <person name="Silar P."/>
            <person name="Natvig D."/>
            <person name="Lalanne C."/>
            <person name="Gautier V."/>
            <person name="Ament-Velasquez S.L."/>
            <person name="Kruys A."/>
            <person name="Hutchinson M.I."/>
            <person name="Powell A.J."/>
            <person name="Barry K."/>
            <person name="Miller A.N."/>
            <person name="Grigoriev I.V."/>
            <person name="Debuchy R."/>
            <person name="Gladieux P."/>
            <person name="Thoren M.H."/>
            <person name="Johannesson H."/>
        </authorList>
    </citation>
    <scope>NUCLEOTIDE SEQUENCE</scope>
    <source>
        <strain evidence="2">PSN309</strain>
    </source>
</reference>